<keyword evidence="2" id="KW-1185">Reference proteome</keyword>
<name>A0AAD6Y0S6_9AGAR</name>
<comment type="caution">
    <text evidence="1">The sequence shown here is derived from an EMBL/GenBank/DDBJ whole genome shotgun (WGS) entry which is preliminary data.</text>
</comment>
<evidence type="ECO:0000313" key="2">
    <source>
        <dbReference type="Proteomes" id="UP001219525"/>
    </source>
</evidence>
<gene>
    <name evidence="1" type="ORF">GGX14DRAFT_674732</name>
</gene>
<proteinExistence type="predicted"/>
<organism evidence="1 2">
    <name type="scientific">Mycena pura</name>
    <dbReference type="NCBI Taxonomy" id="153505"/>
    <lineage>
        <taxon>Eukaryota</taxon>
        <taxon>Fungi</taxon>
        <taxon>Dikarya</taxon>
        <taxon>Basidiomycota</taxon>
        <taxon>Agaricomycotina</taxon>
        <taxon>Agaricomycetes</taxon>
        <taxon>Agaricomycetidae</taxon>
        <taxon>Agaricales</taxon>
        <taxon>Marasmiineae</taxon>
        <taxon>Mycenaceae</taxon>
        <taxon>Mycena</taxon>
    </lineage>
</organism>
<reference evidence="1" key="1">
    <citation type="submission" date="2023-03" db="EMBL/GenBank/DDBJ databases">
        <title>Massive genome expansion in bonnet fungi (Mycena s.s.) driven by repeated elements and novel gene families across ecological guilds.</title>
        <authorList>
            <consortium name="Lawrence Berkeley National Laboratory"/>
            <person name="Harder C.B."/>
            <person name="Miyauchi S."/>
            <person name="Viragh M."/>
            <person name="Kuo A."/>
            <person name="Thoen E."/>
            <person name="Andreopoulos B."/>
            <person name="Lu D."/>
            <person name="Skrede I."/>
            <person name="Drula E."/>
            <person name="Henrissat B."/>
            <person name="Morin E."/>
            <person name="Kohler A."/>
            <person name="Barry K."/>
            <person name="LaButti K."/>
            <person name="Morin E."/>
            <person name="Salamov A."/>
            <person name="Lipzen A."/>
            <person name="Mereny Z."/>
            <person name="Hegedus B."/>
            <person name="Baldrian P."/>
            <person name="Stursova M."/>
            <person name="Weitz H."/>
            <person name="Taylor A."/>
            <person name="Grigoriev I.V."/>
            <person name="Nagy L.G."/>
            <person name="Martin F."/>
            <person name="Kauserud H."/>
        </authorList>
    </citation>
    <scope>NUCLEOTIDE SEQUENCE</scope>
    <source>
        <strain evidence="1">9144</strain>
    </source>
</reference>
<evidence type="ECO:0000313" key="1">
    <source>
        <dbReference type="EMBL" id="KAJ7195666.1"/>
    </source>
</evidence>
<protein>
    <submittedName>
        <fullName evidence="1">Uncharacterized protein</fullName>
    </submittedName>
</protein>
<dbReference type="AlphaFoldDB" id="A0AAD6Y0S6"/>
<dbReference type="EMBL" id="JARJCW010000089">
    <property type="protein sequence ID" value="KAJ7195666.1"/>
    <property type="molecule type" value="Genomic_DNA"/>
</dbReference>
<sequence length="231" mass="25605">MKAGAGTSNSQWTKDFGLIGQQSGQNFEAVRLEVKFGTAASDAVYPAQSLRVPTWDCHSNGNKSLKTGSSVLYYMHRQPGSAAFTLTSGPREPTGASSYITVGRESNTFEKMNRFDYNYLYNSGQNMMRDSDGQQIERCIQGEQVVLHSTNTGSCPHADIEVACSMFGFLRDKRLQWTIDQMMGSCPHVDIELLHTKEPFVCGHWEFDPSARLGKGLAVWHVIKRGALQAP</sequence>
<dbReference type="Proteomes" id="UP001219525">
    <property type="component" value="Unassembled WGS sequence"/>
</dbReference>
<accession>A0AAD6Y0S6</accession>